<evidence type="ECO:0000313" key="2">
    <source>
        <dbReference type="EMBL" id="RLE12193.1"/>
    </source>
</evidence>
<protein>
    <recommendedName>
        <fullName evidence="1">FlgD/Vpr Ig-like domain-containing protein</fullName>
    </recommendedName>
</protein>
<dbReference type="InterPro" id="IPR025965">
    <property type="entry name" value="FlgD/Vpr_Ig-like"/>
</dbReference>
<gene>
    <name evidence="2" type="ORF">DRJ04_06655</name>
</gene>
<sequence length="262" mass="29745">MSWVWYNIAEIDLAFSERSNYVIYIVNAQGEFVKEIGSGSAEDPEVKFWDGTDEQDNIVPHGTYYVMVNLTDQAGNENNEIQVGAIEVYDFILDLKQGWNQISVPKAIDDESWQAMYENDNITAIYGWDASAQDWVVIEEGLEPGYGYFVYSKTDQLIGVNYAVNENTPSVIPSVLLKGGWNLIGYSCLSPSDISSVIPFDLLDKVSVIYWYNPASQDYELQYADGLPVEDMYPGRGYWLHIPITYSNEELYYLNICYSPPA</sequence>
<reference evidence="2 3" key="1">
    <citation type="submission" date="2018-06" db="EMBL/GenBank/DDBJ databases">
        <title>Extensive metabolic versatility and redundancy in microbially diverse, dynamic hydrothermal sediments.</title>
        <authorList>
            <person name="Dombrowski N."/>
            <person name="Teske A."/>
            <person name="Baker B.J."/>
        </authorList>
    </citation>
    <scope>NUCLEOTIDE SEQUENCE [LARGE SCALE GENOMIC DNA]</scope>
    <source>
        <strain evidence="2">B3_G15</strain>
    </source>
</reference>
<name>A0A662DD00_UNCAE</name>
<dbReference type="EMBL" id="QMQA01000184">
    <property type="protein sequence ID" value="RLE12193.1"/>
    <property type="molecule type" value="Genomic_DNA"/>
</dbReference>
<evidence type="ECO:0000259" key="1">
    <source>
        <dbReference type="Pfam" id="PF13860"/>
    </source>
</evidence>
<accession>A0A662DD00</accession>
<dbReference type="Gene3D" id="2.60.40.4070">
    <property type="match status" value="1"/>
</dbReference>
<dbReference type="AlphaFoldDB" id="A0A662DD00"/>
<dbReference type="Pfam" id="PF13860">
    <property type="entry name" value="FlgD_ig"/>
    <property type="match status" value="1"/>
</dbReference>
<dbReference type="Proteomes" id="UP000280417">
    <property type="component" value="Unassembled WGS sequence"/>
</dbReference>
<proteinExistence type="predicted"/>
<feature type="domain" description="FlgD/Vpr Ig-like" evidence="1">
    <location>
        <begin position="19"/>
        <end position="72"/>
    </location>
</feature>
<evidence type="ECO:0000313" key="3">
    <source>
        <dbReference type="Proteomes" id="UP000280417"/>
    </source>
</evidence>
<comment type="caution">
    <text evidence="2">The sequence shown here is derived from an EMBL/GenBank/DDBJ whole genome shotgun (WGS) entry which is preliminary data.</text>
</comment>
<organism evidence="2 3">
    <name type="scientific">Aerophobetes bacterium</name>
    <dbReference type="NCBI Taxonomy" id="2030807"/>
    <lineage>
        <taxon>Bacteria</taxon>
        <taxon>Candidatus Aerophobota</taxon>
    </lineage>
</organism>